<dbReference type="Proteomes" id="UP001210720">
    <property type="component" value="Unassembled WGS sequence"/>
</dbReference>
<dbReference type="SUPFAM" id="SSF53850">
    <property type="entry name" value="Periplasmic binding protein-like II"/>
    <property type="match status" value="1"/>
</dbReference>
<dbReference type="InterPro" id="IPR036388">
    <property type="entry name" value="WH-like_DNA-bd_sf"/>
</dbReference>
<comment type="similarity">
    <text evidence="1">Belongs to the LysR transcriptional regulatory family.</text>
</comment>
<dbReference type="InterPro" id="IPR005119">
    <property type="entry name" value="LysR_subst-bd"/>
</dbReference>
<dbReference type="EMBL" id="JAQIOY010000004">
    <property type="protein sequence ID" value="MDA7425738.1"/>
    <property type="molecule type" value="Genomic_DNA"/>
</dbReference>
<gene>
    <name evidence="6" type="ORF">PFY00_13480</name>
</gene>
<evidence type="ECO:0000259" key="5">
    <source>
        <dbReference type="PROSITE" id="PS50931"/>
    </source>
</evidence>
<keyword evidence="3" id="KW-0238">DNA-binding</keyword>
<dbReference type="Pfam" id="PF00126">
    <property type="entry name" value="HTH_1"/>
    <property type="match status" value="1"/>
</dbReference>
<sequence length="309" mass="34551">MSLRFRQLQAFHAVIETGTVTAAAGQLGISQPGLSNLLGQLEREVRFSLFDRKRGRLVPTTEAEVLFREVDTVVRGLDHVAQAVSDLQNKQAGQLQVACQHSMSFDFLPRVIARFSQSRPDLAISFQSQYSTKIQEWVAAGLFEIGICEMPLLHDGFVVRRLHFETRIALPEGNPLAQYDELTPELLEGQPFIMMGSEHMTHRRLREAFQNSGVPLRPRVHSHLFRNLLSFVKEGMGVALLDPFAMEFDNSGGFVSRSFRPRILMDMAIITSSARPLSSVGAEFVETLLREIEPYLVAAPSKGRDGTQA</sequence>
<protein>
    <submittedName>
        <fullName evidence="6">LysR family transcriptional regulator</fullName>
    </submittedName>
</protein>
<dbReference type="PRINTS" id="PR00039">
    <property type="entry name" value="HTHLYSR"/>
</dbReference>
<evidence type="ECO:0000256" key="3">
    <source>
        <dbReference type="ARBA" id="ARBA00023125"/>
    </source>
</evidence>
<feature type="domain" description="HTH lysR-type" evidence="5">
    <location>
        <begin position="3"/>
        <end position="60"/>
    </location>
</feature>
<reference evidence="6 7" key="1">
    <citation type="submission" date="2023-01" db="EMBL/GenBank/DDBJ databases">
        <title>Thalassococcus onchidii sp. nov., isolated from a marine invertebrate from the South China Sea.</title>
        <authorList>
            <person name="Xu S."/>
            <person name="Liu Z."/>
            <person name="Xu Y."/>
        </authorList>
    </citation>
    <scope>NUCLEOTIDE SEQUENCE [LARGE SCALE GENOMIC DNA]</scope>
    <source>
        <strain evidence="6 7">KCTC 32084</strain>
    </source>
</reference>
<organism evidence="6 7">
    <name type="scientific">Thalassococcus lentus</name>
    <dbReference type="NCBI Taxonomy" id="1210524"/>
    <lineage>
        <taxon>Bacteria</taxon>
        <taxon>Pseudomonadati</taxon>
        <taxon>Pseudomonadota</taxon>
        <taxon>Alphaproteobacteria</taxon>
        <taxon>Rhodobacterales</taxon>
        <taxon>Roseobacteraceae</taxon>
        <taxon>Thalassococcus</taxon>
    </lineage>
</organism>
<proteinExistence type="inferred from homology"/>
<dbReference type="InterPro" id="IPR036390">
    <property type="entry name" value="WH_DNA-bd_sf"/>
</dbReference>
<evidence type="ECO:0000256" key="4">
    <source>
        <dbReference type="ARBA" id="ARBA00023163"/>
    </source>
</evidence>
<name>A0ABT4XUU1_9RHOB</name>
<accession>A0ABT4XUU1</accession>
<keyword evidence="4" id="KW-0804">Transcription</keyword>
<dbReference type="Gene3D" id="1.10.10.10">
    <property type="entry name" value="Winged helix-like DNA-binding domain superfamily/Winged helix DNA-binding domain"/>
    <property type="match status" value="1"/>
</dbReference>
<evidence type="ECO:0000256" key="1">
    <source>
        <dbReference type="ARBA" id="ARBA00009437"/>
    </source>
</evidence>
<dbReference type="PANTHER" id="PTHR30427">
    <property type="entry name" value="TRANSCRIPTIONAL ACTIVATOR PROTEIN LYSR"/>
    <property type="match status" value="1"/>
</dbReference>
<dbReference type="InterPro" id="IPR000847">
    <property type="entry name" value="LysR_HTH_N"/>
</dbReference>
<evidence type="ECO:0000256" key="2">
    <source>
        <dbReference type="ARBA" id="ARBA00023015"/>
    </source>
</evidence>
<keyword evidence="7" id="KW-1185">Reference proteome</keyword>
<dbReference type="PANTHER" id="PTHR30427:SF1">
    <property type="entry name" value="TRANSCRIPTIONAL ACTIVATOR PROTEIN LYSR"/>
    <property type="match status" value="1"/>
</dbReference>
<evidence type="ECO:0000313" key="6">
    <source>
        <dbReference type="EMBL" id="MDA7425738.1"/>
    </source>
</evidence>
<dbReference type="Gene3D" id="3.40.190.290">
    <property type="match status" value="1"/>
</dbReference>
<dbReference type="Pfam" id="PF03466">
    <property type="entry name" value="LysR_substrate"/>
    <property type="match status" value="1"/>
</dbReference>
<evidence type="ECO:0000313" key="7">
    <source>
        <dbReference type="Proteomes" id="UP001210720"/>
    </source>
</evidence>
<dbReference type="PROSITE" id="PS50931">
    <property type="entry name" value="HTH_LYSR"/>
    <property type="match status" value="1"/>
</dbReference>
<dbReference type="RefSeq" id="WP_271433095.1">
    <property type="nucleotide sequence ID" value="NZ_JAQIOY010000004.1"/>
</dbReference>
<dbReference type="SUPFAM" id="SSF46785">
    <property type="entry name" value="Winged helix' DNA-binding domain"/>
    <property type="match status" value="1"/>
</dbReference>
<comment type="caution">
    <text evidence="6">The sequence shown here is derived from an EMBL/GenBank/DDBJ whole genome shotgun (WGS) entry which is preliminary data.</text>
</comment>
<keyword evidence="2" id="KW-0805">Transcription regulation</keyword>